<proteinExistence type="predicted"/>
<keyword evidence="3" id="KW-0067">ATP-binding</keyword>
<evidence type="ECO:0000256" key="1">
    <source>
        <dbReference type="ARBA" id="ARBA00022598"/>
    </source>
</evidence>
<evidence type="ECO:0000313" key="6">
    <source>
        <dbReference type="EMBL" id="GMJ10564.1"/>
    </source>
</evidence>
<reference evidence="6" key="1">
    <citation type="submission" date="2023-05" db="EMBL/GenBank/DDBJ databases">
        <title>Genome and transcriptome analyses reveal genes involved in the formation of fine ridges on petal epidermal cells in Hibiscus trionum.</title>
        <authorList>
            <person name="Koshimizu S."/>
            <person name="Masuda S."/>
            <person name="Ishii T."/>
            <person name="Shirasu K."/>
            <person name="Hoshino A."/>
            <person name="Arita M."/>
        </authorList>
    </citation>
    <scope>NUCLEOTIDE SEQUENCE</scope>
    <source>
        <strain evidence="6">Hamamatsu line</strain>
    </source>
</reference>
<dbReference type="PANTHER" id="PTHR42780">
    <property type="entry name" value="SOLEUCYL-TRNA SYNTHETASE"/>
    <property type="match status" value="1"/>
</dbReference>
<comment type="caution">
    <text evidence="6">The sequence shown here is derived from an EMBL/GenBank/DDBJ whole genome shotgun (WGS) entry which is preliminary data.</text>
</comment>
<dbReference type="EMBL" id="BSYR01000056">
    <property type="protein sequence ID" value="GMJ10564.1"/>
    <property type="molecule type" value="Genomic_DNA"/>
</dbReference>
<accession>A0A9W7JBU6</accession>
<dbReference type="PANTHER" id="PTHR42780:SF1">
    <property type="entry name" value="ISOLEUCINE--TRNA LIGASE, CYTOPLASMIC"/>
    <property type="match status" value="1"/>
</dbReference>
<evidence type="ECO:0000256" key="2">
    <source>
        <dbReference type="ARBA" id="ARBA00022741"/>
    </source>
</evidence>
<evidence type="ECO:0000256" key="3">
    <source>
        <dbReference type="ARBA" id="ARBA00022840"/>
    </source>
</evidence>
<dbReference type="Proteomes" id="UP001165190">
    <property type="component" value="Unassembled WGS sequence"/>
</dbReference>
<dbReference type="OrthoDB" id="1002298at2759"/>
<dbReference type="GO" id="GO:0005524">
    <property type="term" value="F:ATP binding"/>
    <property type="evidence" value="ECO:0007669"/>
    <property type="project" value="UniProtKB-KW"/>
</dbReference>
<evidence type="ECO:0008006" key="8">
    <source>
        <dbReference type="Google" id="ProtNLM"/>
    </source>
</evidence>
<organism evidence="6 7">
    <name type="scientific">Hibiscus trionum</name>
    <name type="common">Flower of an hour</name>
    <dbReference type="NCBI Taxonomy" id="183268"/>
    <lineage>
        <taxon>Eukaryota</taxon>
        <taxon>Viridiplantae</taxon>
        <taxon>Streptophyta</taxon>
        <taxon>Embryophyta</taxon>
        <taxon>Tracheophyta</taxon>
        <taxon>Spermatophyta</taxon>
        <taxon>Magnoliopsida</taxon>
        <taxon>eudicotyledons</taxon>
        <taxon>Gunneridae</taxon>
        <taxon>Pentapetalae</taxon>
        <taxon>rosids</taxon>
        <taxon>malvids</taxon>
        <taxon>Malvales</taxon>
        <taxon>Malvaceae</taxon>
        <taxon>Malvoideae</taxon>
        <taxon>Hibiscus</taxon>
    </lineage>
</organism>
<gene>
    <name evidence="6" type="ORF">HRI_004725600</name>
</gene>
<dbReference type="Gene3D" id="3.90.740.10">
    <property type="entry name" value="Valyl/Leucyl/Isoleucyl-tRNA synthetase, editing domain"/>
    <property type="match status" value="1"/>
</dbReference>
<dbReference type="InterPro" id="IPR009008">
    <property type="entry name" value="Val/Leu/Ile-tRNA-synth_edit"/>
</dbReference>
<dbReference type="InterPro" id="IPR023586">
    <property type="entry name" value="Ile-tRNA-ligase_type2"/>
</dbReference>
<dbReference type="SUPFAM" id="SSF50677">
    <property type="entry name" value="ValRS/IleRS/LeuRS editing domain"/>
    <property type="match status" value="1"/>
</dbReference>
<keyword evidence="7" id="KW-1185">Reference proteome</keyword>
<name>A0A9W7JBU6_HIBTR</name>
<keyword evidence="2" id="KW-0547">Nucleotide-binding</keyword>
<dbReference type="GO" id="GO:0004822">
    <property type="term" value="F:isoleucine-tRNA ligase activity"/>
    <property type="evidence" value="ECO:0007669"/>
    <property type="project" value="InterPro"/>
</dbReference>
<evidence type="ECO:0000313" key="7">
    <source>
        <dbReference type="Proteomes" id="UP001165190"/>
    </source>
</evidence>
<dbReference type="AlphaFoldDB" id="A0A9W7JBU6"/>
<keyword evidence="4" id="KW-0648">Protein biosynthesis</keyword>
<protein>
    <recommendedName>
        <fullName evidence="8">Aminoacyl-tRNA synthetase class Ia domain-containing protein</fullName>
    </recommendedName>
</protein>
<evidence type="ECO:0000256" key="4">
    <source>
        <dbReference type="ARBA" id="ARBA00022917"/>
    </source>
</evidence>
<dbReference type="GO" id="GO:0006428">
    <property type="term" value="P:isoleucyl-tRNA aminoacylation"/>
    <property type="evidence" value="ECO:0007669"/>
    <property type="project" value="TreeGrafter"/>
</dbReference>
<evidence type="ECO:0000256" key="5">
    <source>
        <dbReference type="ARBA" id="ARBA00023146"/>
    </source>
</evidence>
<sequence>MSGGPLPNFTKRNLPLKDLRSCLIVSGARPPLSNFEAGENYKSVSNPKIMVAFPIVGDPDNAAFVAWTTTPWTLPSNLALCVNANFDYVKVCNKYSGKI</sequence>
<keyword evidence="5" id="KW-0030">Aminoacyl-tRNA synthetase</keyword>
<keyword evidence="1" id="KW-0436">Ligase</keyword>
<dbReference type="GO" id="GO:0002161">
    <property type="term" value="F:aminoacyl-tRNA deacylase activity"/>
    <property type="evidence" value="ECO:0007669"/>
    <property type="project" value="InterPro"/>
</dbReference>